<evidence type="ECO:0000256" key="2">
    <source>
        <dbReference type="SAM" id="MobiDB-lite"/>
    </source>
</evidence>
<gene>
    <name evidence="4" type="ORF">NBG84_23720</name>
</gene>
<dbReference type="InterPro" id="IPR001387">
    <property type="entry name" value="Cro/C1-type_HTH"/>
</dbReference>
<dbReference type="SUPFAM" id="SSF82171">
    <property type="entry name" value="DPP6 N-terminal domain-like"/>
    <property type="match status" value="1"/>
</dbReference>
<feature type="repeat" description="WD" evidence="1">
    <location>
        <begin position="1153"/>
        <end position="1185"/>
    </location>
</feature>
<organism evidence="4 5">
    <name type="scientific">Streptomyces albipurpureus</name>
    <dbReference type="NCBI Taxonomy" id="2897419"/>
    <lineage>
        <taxon>Bacteria</taxon>
        <taxon>Bacillati</taxon>
        <taxon>Actinomycetota</taxon>
        <taxon>Actinomycetes</taxon>
        <taxon>Kitasatosporales</taxon>
        <taxon>Streptomycetaceae</taxon>
        <taxon>Streptomyces</taxon>
    </lineage>
</organism>
<feature type="domain" description="HTH cro/C1-type" evidence="3">
    <location>
        <begin position="21"/>
        <end position="77"/>
    </location>
</feature>
<dbReference type="Gene3D" id="2.130.10.10">
    <property type="entry name" value="YVTN repeat-like/Quinoprotein amine dehydrogenase"/>
    <property type="match status" value="2"/>
</dbReference>
<keyword evidence="5" id="KW-1185">Reference proteome</keyword>
<comment type="caution">
    <text evidence="4">The sequence shown here is derived from an EMBL/GenBank/DDBJ whole genome shotgun (WGS) entry which is preliminary data.</text>
</comment>
<dbReference type="EMBL" id="JAMQAW010000029">
    <property type="protein sequence ID" value="MCM2391263.1"/>
    <property type="molecule type" value="Genomic_DNA"/>
</dbReference>
<dbReference type="Pfam" id="PF20703">
    <property type="entry name" value="nSTAND1"/>
    <property type="match status" value="1"/>
</dbReference>
<accession>A0ABT0URS7</accession>
<evidence type="ECO:0000313" key="5">
    <source>
        <dbReference type="Proteomes" id="UP001431429"/>
    </source>
</evidence>
<dbReference type="InterPro" id="IPR049052">
    <property type="entry name" value="nSTAND1"/>
</dbReference>
<dbReference type="PROSITE" id="PS50082">
    <property type="entry name" value="WD_REPEATS_2"/>
    <property type="match status" value="1"/>
</dbReference>
<dbReference type="InterPro" id="IPR015943">
    <property type="entry name" value="WD40/YVTN_repeat-like_dom_sf"/>
</dbReference>
<feature type="compositionally biased region" description="Low complexity" evidence="2">
    <location>
        <begin position="87"/>
        <end position="103"/>
    </location>
</feature>
<dbReference type="PANTHER" id="PTHR19879:SF9">
    <property type="entry name" value="TRANSCRIPTION INITIATION FACTOR TFIID SUBUNIT 5"/>
    <property type="match status" value="1"/>
</dbReference>
<evidence type="ECO:0000259" key="3">
    <source>
        <dbReference type="SMART" id="SM00530"/>
    </source>
</evidence>
<feature type="region of interest" description="Disordered" evidence="2">
    <location>
        <begin position="78"/>
        <end position="104"/>
    </location>
</feature>
<proteinExistence type="predicted"/>
<dbReference type="SUPFAM" id="SSF63829">
    <property type="entry name" value="Calcium-dependent phosphotriesterase"/>
    <property type="match status" value="1"/>
</dbReference>
<evidence type="ECO:0000256" key="1">
    <source>
        <dbReference type="PROSITE-ProRule" id="PRU00221"/>
    </source>
</evidence>
<keyword evidence="1" id="KW-0853">WD repeat</keyword>
<dbReference type="Proteomes" id="UP001431429">
    <property type="component" value="Unassembled WGS sequence"/>
</dbReference>
<reference evidence="4" key="1">
    <citation type="submission" date="2022-06" db="EMBL/GenBank/DDBJ databases">
        <title>Genome public.</title>
        <authorList>
            <person name="Sun Q."/>
        </authorList>
    </citation>
    <scope>NUCLEOTIDE SEQUENCE</scope>
    <source>
        <strain evidence="4">CWNU-1</strain>
    </source>
</reference>
<dbReference type="InterPro" id="IPR001680">
    <property type="entry name" value="WD40_rpt"/>
</dbReference>
<dbReference type="InterPro" id="IPR027417">
    <property type="entry name" value="P-loop_NTPase"/>
</dbReference>
<dbReference type="PANTHER" id="PTHR19879">
    <property type="entry name" value="TRANSCRIPTION INITIATION FACTOR TFIID"/>
    <property type="match status" value="1"/>
</dbReference>
<dbReference type="PROSITE" id="PS50294">
    <property type="entry name" value="WD_REPEATS_REGION"/>
    <property type="match status" value="1"/>
</dbReference>
<protein>
    <recommendedName>
        <fullName evidence="3">HTH cro/C1-type domain-containing protein</fullName>
    </recommendedName>
</protein>
<dbReference type="SMART" id="SM00320">
    <property type="entry name" value="WD40"/>
    <property type="match status" value="3"/>
</dbReference>
<dbReference type="RefSeq" id="WP_250921583.1">
    <property type="nucleotide sequence ID" value="NZ_JAMQAW010000029.1"/>
</dbReference>
<dbReference type="SUPFAM" id="SSF52540">
    <property type="entry name" value="P-loop containing nucleoside triphosphate hydrolases"/>
    <property type="match status" value="1"/>
</dbReference>
<evidence type="ECO:0000313" key="4">
    <source>
        <dbReference type="EMBL" id="MCM2391263.1"/>
    </source>
</evidence>
<dbReference type="SMART" id="SM00530">
    <property type="entry name" value="HTH_XRE"/>
    <property type="match status" value="1"/>
</dbReference>
<dbReference type="Pfam" id="PF00400">
    <property type="entry name" value="WD40"/>
    <property type="match status" value="1"/>
</dbReference>
<name>A0ABT0URS7_9ACTN</name>
<sequence>MGRQEKPLDPGAGPVQRFAHDLRELRRAAGGPTYREMARTSVYSAPTLSAAASGVRLPTLAVALAYAAACGAEPAEWEKRWQEAADSDPGPAPDDGGNAPYPGLARYGPEDRHHFFGRDELIADLVALTRRAPFAALVGASGSGKSSLLRAGLIPALREIRGDQSPAGSPEPPSVIRILTPGPAPARTHRALFTEGALVLVDQFEEAFTLCHDPAERAAFIELLVNSAARVVIAVRADFYGRCAEHRSLAAALKESVLLVGPMAPEQLREAVVGPATAERLIVERGLTARIVADVADEPGGLPLMSHALLETWRRRRGRTLTETAYDAIGGVQGAIAHTAEEVFADFTEAEAATARLLLLRLISPGDGGQDTRRPADRTELLHLPGSERVLEQLVHSRLLTVDASAVNLAHEALITGWPRLRRWIEDDRDLLRLHRRLMDAARNWEELEREPGALYRGGQLESAREAFGLPAAISRLPQPSGGPARLLARVRRGAPAEAASSDVAQRNSASRLTPQERDFLTASLAAYDSELRASARTTHRLRALTVALSVLLCLAVIAGLALWEQNQAGERRATEAEARRTVQVASVLRESDPRAAMWLSLTAWQLADLPETRQALLEAAAQPEVDSFTPALPESDAPENSVWVRYSADGRTYLRVSPDRVDTWDVESRETKEELPGLGDHAARIVEIAPDLRTVAVRTSRGIRLWDLAAGGLVGPAFGPIGRDMEGYFAPGGRLFAVYARGGRLQLWDTRTGRRLLDTGDGQSIRRAAVSADDRLLAYCPDDKPLQVWDVREQRRLSVPWLGKAGACGDGEFAFTPNSRSIAVTSATGVRTWEVRSGRELPAIVLDGMPRLAFSADGAHAATLTGNTVRIWRTALTGSPIHDIPVSGSGLSDLRLDMASGVLRYTAGSEPSENIRTVAFDKPKTETETKARKWEATPFIGARFGPDGTRLVTLRPGVYELRDANGRLRTRFPGPRSAESPYDMPMAISSGEDFLARLNPRGRLVVHRIGFPKDDVTFPARPDISALAFTAHRTVAASRSSMAAKSIDIADAEKGSWHTLRRGADGRILTSSWDGLLFTDERQVVAAEDGTVRRAMNSEQWPVSMAVSADGLYTAMSDHLGRTTLWESGGHQLRAVLVPARESGSTSGQAPALAFSPDGRTLAIGGADGSIRLWDTSEPRSSGSPLPRANGPVLALSFDQNGSRLQVTTPHLASRLYPLDARHAAQTICERLSATPLWEVDWERHLPGVSYRPRCPS</sequence>